<evidence type="ECO:0000256" key="4">
    <source>
        <dbReference type="ARBA" id="ARBA00023002"/>
    </source>
</evidence>
<evidence type="ECO:0000256" key="3">
    <source>
        <dbReference type="ARBA" id="ARBA00022723"/>
    </source>
</evidence>
<dbReference type="PRINTS" id="PR00385">
    <property type="entry name" value="P450"/>
</dbReference>
<evidence type="ECO:0000256" key="2">
    <source>
        <dbReference type="ARBA" id="ARBA00022617"/>
    </source>
</evidence>
<dbReference type="PANTHER" id="PTHR24291">
    <property type="entry name" value="CYTOCHROME P450 FAMILY 4"/>
    <property type="match status" value="1"/>
</dbReference>
<dbReference type="InterPro" id="IPR036396">
    <property type="entry name" value="Cyt_P450_sf"/>
</dbReference>
<organism evidence="9 10">
    <name type="scientific">Solihabitans fulvus</name>
    <dbReference type="NCBI Taxonomy" id="1892852"/>
    <lineage>
        <taxon>Bacteria</taxon>
        <taxon>Bacillati</taxon>
        <taxon>Actinomycetota</taxon>
        <taxon>Actinomycetes</taxon>
        <taxon>Pseudonocardiales</taxon>
        <taxon>Pseudonocardiaceae</taxon>
        <taxon>Solihabitans</taxon>
    </lineage>
</organism>
<evidence type="ECO:0000313" key="9">
    <source>
        <dbReference type="EMBL" id="KAA2254931.1"/>
    </source>
</evidence>
<dbReference type="EMBL" id="VUOB01000059">
    <property type="protein sequence ID" value="KAA2254931.1"/>
    <property type="molecule type" value="Genomic_DNA"/>
</dbReference>
<evidence type="ECO:0000256" key="6">
    <source>
        <dbReference type="ARBA" id="ARBA00023033"/>
    </source>
</evidence>
<dbReference type="PANTHER" id="PTHR24291:SF50">
    <property type="entry name" value="BIFUNCTIONAL ALBAFLAVENONE MONOOXYGENASE_TERPENE SYNTHASE"/>
    <property type="match status" value="1"/>
</dbReference>
<evidence type="ECO:0000256" key="5">
    <source>
        <dbReference type="ARBA" id="ARBA00023004"/>
    </source>
</evidence>
<dbReference type="InterPro" id="IPR017972">
    <property type="entry name" value="Cyt_P450_CS"/>
</dbReference>
<keyword evidence="4 8" id="KW-0560">Oxidoreductase</keyword>
<dbReference type="GO" id="GO:0016705">
    <property type="term" value="F:oxidoreductase activity, acting on paired donors, with incorporation or reduction of molecular oxygen"/>
    <property type="evidence" value="ECO:0007669"/>
    <property type="project" value="InterPro"/>
</dbReference>
<accession>A0A5B2WT74</accession>
<evidence type="ECO:0000313" key="10">
    <source>
        <dbReference type="Proteomes" id="UP000323454"/>
    </source>
</evidence>
<dbReference type="CDD" id="cd11049">
    <property type="entry name" value="CYP170A1-like"/>
    <property type="match status" value="1"/>
</dbReference>
<reference evidence="9 10" key="2">
    <citation type="submission" date="2019-09" db="EMBL/GenBank/DDBJ databases">
        <authorList>
            <person name="Jin C."/>
        </authorList>
    </citation>
    <scope>NUCLEOTIDE SEQUENCE [LARGE SCALE GENOMIC DNA]</scope>
    <source>
        <strain evidence="9 10">AN110305</strain>
    </source>
</reference>
<proteinExistence type="inferred from homology"/>
<evidence type="ECO:0000256" key="7">
    <source>
        <dbReference type="PIRSR" id="PIRSR602401-1"/>
    </source>
</evidence>
<evidence type="ECO:0000256" key="8">
    <source>
        <dbReference type="RuleBase" id="RU000461"/>
    </source>
</evidence>
<gene>
    <name evidence="9" type="ORF">F0L68_29585</name>
</gene>
<reference evidence="9 10" key="1">
    <citation type="submission" date="2019-09" db="EMBL/GenBank/DDBJ databases">
        <title>Goodfellowia gen. nov., a new genus of the Pseudonocardineae related to Actinoalloteichus, containing Goodfellowia coeruleoviolacea gen. nov., comb. nov. gen. nov., comb. nov.</title>
        <authorList>
            <person name="Labeda D."/>
        </authorList>
    </citation>
    <scope>NUCLEOTIDE SEQUENCE [LARGE SCALE GENOMIC DNA]</scope>
    <source>
        <strain evidence="9 10">AN110305</strain>
    </source>
</reference>
<keyword evidence="6 8" id="KW-0503">Monooxygenase</keyword>
<dbReference type="GO" id="GO:0020037">
    <property type="term" value="F:heme binding"/>
    <property type="evidence" value="ECO:0007669"/>
    <property type="project" value="InterPro"/>
</dbReference>
<dbReference type="GO" id="GO:0005506">
    <property type="term" value="F:iron ion binding"/>
    <property type="evidence" value="ECO:0007669"/>
    <property type="project" value="InterPro"/>
</dbReference>
<dbReference type="PRINTS" id="PR00463">
    <property type="entry name" value="EP450I"/>
</dbReference>
<keyword evidence="2 7" id="KW-0349">Heme</keyword>
<keyword evidence="10" id="KW-1185">Reference proteome</keyword>
<dbReference type="Gene3D" id="1.10.630.10">
    <property type="entry name" value="Cytochrome P450"/>
    <property type="match status" value="1"/>
</dbReference>
<protein>
    <submittedName>
        <fullName evidence="9">Cytochrome P450</fullName>
    </submittedName>
</protein>
<dbReference type="InterPro" id="IPR002401">
    <property type="entry name" value="Cyt_P450_E_grp-I"/>
</dbReference>
<keyword evidence="3 7" id="KW-0479">Metal-binding</keyword>
<comment type="similarity">
    <text evidence="1 8">Belongs to the cytochrome P450 family.</text>
</comment>
<comment type="cofactor">
    <cofactor evidence="7">
        <name>heme</name>
        <dbReference type="ChEBI" id="CHEBI:30413"/>
    </cofactor>
</comment>
<dbReference type="InterPro" id="IPR050196">
    <property type="entry name" value="Cytochrome_P450_Monoox"/>
</dbReference>
<dbReference type="GO" id="GO:0004497">
    <property type="term" value="F:monooxygenase activity"/>
    <property type="evidence" value="ECO:0007669"/>
    <property type="project" value="UniProtKB-KW"/>
</dbReference>
<sequence>MSRGRGSGSAACSPILRWRSPVWCTPRSGGPTTICGSSPTYRCTPRCWPPWLAGPDDRSGSPAPLPKVGGRAVTTSIQDVPIAPRRVPVLGHTLSLGRDPLGFLQSLRSRGDVVAFYLGTRPVCQVNSPDLIRRVLVTDAHRFSRGAVFAKARQLLGDGLATADEPSHMRQRRVMQPAFHADRVAGYVEVMREEIAEVVAGWRPGRPVQVDREMARLTLMVTTKALFRAELGQAAVAEVRRSLSPVLNGITKRSMLPGELLERVPTPCNRRFEAALHRLTTVVDGVVDAYRASGADHGDLLSMLVTARDVEPDADGAAGPAAPAMSDAEVRTQVMNILMAGTETTATALSWVFHELARHPEAERRVHEEVDTVLAGRPVTTSDLARLPYVDRVLTEAIRLHTPVWLLMRRAVEEVRLGDVTIRPGTELLISLPTLHRDPDLFPDPMRFDPDRWLAPEAKDWGRARFIPFGAGGHKCIGDGFAWAELTTAVATVCARWRLVPVPGRQVREVARAFLRPNALPMIPEPRIR</sequence>
<keyword evidence="5 7" id="KW-0408">Iron</keyword>
<dbReference type="Pfam" id="PF00067">
    <property type="entry name" value="p450"/>
    <property type="match status" value="1"/>
</dbReference>
<comment type="caution">
    <text evidence="9">The sequence shown here is derived from an EMBL/GenBank/DDBJ whole genome shotgun (WGS) entry which is preliminary data.</text>
</comment>
<feature type="binding site" description="axial binding residue" evidence="7">
    <location>
        <position position="476"/>
    </location>
    <ligand>
        <name>heme</name>
        <dbReference type="ChEBI" id="CHEBI:30413"/>
    </ligand>
    <ligandPart>
        <name>Fe</name>
        <dbReference type="ChEBI" id="CHEBI:18248"/>
    </ligandPart>
</feature>
<dbReference type="AlphaFoldDB" id="A0A5B2WT74"/>
<dbReference type="Proteomes" id="UP000323454">
    <property type="component" value="Unassembled WGS sequence"/>
</dbReference>
<dbReference type="PROSITE" id="PS00086">
    <property type="entry name" value="CYTOCHROME_P450"/>
    <property type="match status" value="1"/>
</dbReference>
<dbReference type="InterPro" id="IPR001128">
    <property type="entry name" value="Cyt_P450"/>
</dbReference>
<evidence type="ECO:0000256" key="1">
    <source>
        <dbReference type="ARBA" id="ARBA00010617"/>
    </source>
</evidence>
<dbReference type="SUPFAM" id="SSF48264">
    <property type="entry name" value="Cytochrome P450"/>
    <property type="match status" value="1"/>
</dbReference>
<name>A0A5B2WT74_9PSEU</name>
<dbReference type="OrthoDB" id="5290182at2"/>